<dbReference type="InterPro" id="IPR057670">
    <property type="entry name" value="SH3_retrovirus"/>
</dbReference>
<dbReference type="VEuPathDB" id="FungiDB:VP01_3372g1"/>
<keyword evidence="4" id="KW-1185">Reference proteome</keyword>
<feature type="domain" description="Retroviral polymerase SH3-like" evidence="2">
    <location>
        <begin position="25"/>
        <end position="74"/>
    </location>
</feature>
<dbReference type="PANTHER" id="PTHR11439">
    <property type="entry name" value="GAG-POL-RELATED RETROTRANSPOSON"/>
    <property type="match status" value="1"/>
</dbReference>
<organism evidence="3 4">
    <name type="scientific">Puccinia sorghi</name>
    <dbReference type="NCBI Taxonomy" id="27349"/>
    <lineage>
        <taxon>Eukaryota</taxon>
        <taxon>Fungi</taxon>
        <taxon>Dikarya</taxon>
        <taxon>Basidiomycota</taxon>
        <taxon>Pucciniomycotina</taxon>
        <taxon>Pucciniomycetes</taxon>
        <taxon>Pucciniales</taxon>
        <taxon>Pucciniaceae</taxon>
        <taxon>Puccinia</taxon>
    </lineage>
</organism>
<dbReference type="AlphaFoldDB" id="A0A0L6UWT4"/>
<feature type="region of interest" description="Disordered" evidence="1">
    <location>
        <begin position="94"/>
        <end position="164"/>
    </location>
</feature>
<dbReference type="OrthoDB" id="1165052at2759"/>
<accession>A0A0L6UWT4</accession>
<dbReference type="Pfam" id="PF25597">
    <property type="entry name" value="SH3_retrovirus"/>
    <property type="match status" value="1"/>
</dbReference>
<reference evidence="3 4" key="1">
    <citation type="submission" date="2015-08" db="EMBL/GenBank/DDBJ databases">
        <title>Next Generation Sequencing and Analysis of the Genome of Puccinia sorghi L Schw, the Causal Agent of Maize Common Rust.</title>
        <authorList>
            <person name="Rochi L."/>
            <person name="Burguener G."/>
            <person name="Darino M."/>
            <person name="Turjanski A."/>
            <person name="Kreff E."/>
            <person name="Dieguez M.J."/>
            <person name="Sacco F."/>
        </authorList>
    </citation>
    <scope>NUCLEOTIDE SEQUENCE [LARGE SCALE GENOMIC DNA]</scope>
    <source>
        <strain evidence="3 4">RO10H11247</strain>
    </source>
</reference>
<evidence type="ECO:0000256" key="1">
    <source>
        <dbReference type="SAM" id="MobiDB-lite"/>
    </source>
</evidence>
<gene>
    <name evidence="3" type="ORF">VP01_3372g1</name>
</gene>
<evidence type="ECO:0000259" key="2">
    <source>
        <dbReference type="Pfam" id="PF25597"/>
    </source>
</evidence>
<dbReference type="PANTHER" id="PTHR11439:SF463">
    <property type="entry name" value="REVERSE TRANSCRIPTASE TY1_COPIA-TYPE DOMAIN-CONTAINING PROTEIN"/>
    <property type="match status" value="1"/>
</dbReference>
<evidence type="ECO:0000313" key="3">
    <source>
        <dbReference type="EMBL" id="KNZ53006.1"/>
    </source>
</evidence>
<evidence type="ECO:0000313" key="4">
    <source>
        <dbReference type="Proteomes" id="UP000037035"/>
    </source>
</evidence>
<name>A0A0L6UWT4_9BASI</name>
<dbReference type="CDD" id="cd09272">
    <property type="entry name" value="RNase_HI_RT_Ty1"/>
    <property type="match status" value="1"/>
</dbReference>
<proteinExistence type="predicted"/>
<sequence>MHGKDLPPDFVRPIGTPTITANLLRAKGRKFHAKGEEGILVGFNPALLSYRILTPAGSIINSKHVQFLKKSAPSMENSNWDNNFEELVFEDKNSASEGSLERSEPSRLESLDCEENDPNDTTINEENQSNNSDKEIQNNLVDQSSLNPPESQPTRRLRDRSTIRPPDRYGFHHYYEPRTIDDPCMYACEDGISFIFFHVDDLVLVGHGNDFKNKFADRFSNSACHPPNTLLGMKFEKVGNKICLSQPKHINHGLEELGLTECKPSSTPLTPNLKLREATDEDHEKFKKLNINYRSAIGLLNYIASNTRLDLSFAVSSLARYSVKPGWSHWKEVKKTWQYLRHTRNLKFTIYPVDPNEFLTIFSDATWGDDPDSRTSQSGYLCYLFGSLISWNSCRQRSITYSSTEAKLNPLVESFHEGLWLKALINEMWNLQI</sequence>
<dbReference type="EMBL" id="LAVV01008360">
    <property type="protein sequence ID" value="KNZ53006.1"/>
    <property type="molecule type" value="Genomic_DNA"/>
</dbReference>
<comment type="caution">
    <text evidence="3">The sequence shown here is derived from an EMBL/GenBank/DDBJ whole genome shotgun (WGS) entry which is preliminary data.</text>
</comment>
<dbReference type="Proteomes" id="UP000037035">
    <property type="component" value="Unassembled WGS sequence"/>
</dbReference>
<protein>
    <recommendedName>
        <fullName evidence="2">Retroviral polymerase SH3-like domain-containing protein</fullName>
    </recommendedName>
</protein>
<feature type="compositionally biased region" description="Basic and acidic residues" evidence="1">
    <location>
        <begin position="94"/>
        <end position="110"/>
    </location>
</feature>
<feature type="compositionally biased region" description="Polar residues" evidence="1">
    <location>
        <begin position="119"/>
        <end position="154"/>
    </location>
</feature>